<dbReference type="RefSeq" id="WP_098060213.1">
    <property type="nucleotide sequence ID" value="NZ_NUAJ01000005.1"/>
</dbReference>
<evidence type="ECO:0000313" key="1">
    <source>
        <dbReference type="EMBL" id="PEN57105.1"/>
    </source>
</evidence>
<evidence type="ECO:0008006" key="3">
    <source>
        <dbReference type="Google" id="ProtNLM"/>
    </source>
</evidence>
<comment type="caution">
    <text evidence="1">The sequence shown here is derived from an EMBL/GenBank/DDBJ whole genome shotgun (WGS) entry which is preliminary data.</text>
</comment>
<protein>
    <recommendedName>
        <fullName evidence="3">Ig-like domain-containing protein</fullName>
    </recommendedName>
</protein>
<dbReference type="AlphaFoldDB" id="A0AB36SRI7"/>
<reference evidence="1 2" key="1">
    <citation type="submission" date="2017-09" db="EMBL/GenBank/DDBJ databases">
        <title>Large-scale bioinformatics analysis of Bacillus genomes uncovers conserved roles of natural products in bacterial physiology.</title>
        <authorList>
            <consortium name="Agbiome Team Llc"/>
            <person name="Bleich R.M."/>
            <person name="Kirk G.J."/>
            <person name="Santa Maria K.C."/>
            <person name="Allen S.E."/>
            <person name="Farag S."/>
            <person name="Shank E.A."/>
            <person name="Bowers A."/>
        </authorList>
    </citation>
    <scope>NUCLEOTIDE SEQUENCE [LARGE SCALE GENOMIC DNA]</scope>
    <source>
        <strain evidence="1 2">AFS027958</strain>
    </source>
</reference>
<dbReference type="Proteomes" id="UP000220934">
    <property type="component" value="Unassembled WGS sequence"/>
</dbReference>
<sequence>MAVLASGQITLIDLNDAKSLTGYIGSNQAKVQIFNPNGNTYTPNWTTNNMILTPSLFVSGTATDIIGQAKSITWYEQGNNTPIANDTNYSIGTGVGKPLTIKANILASKNQQVYLCEVVWTDPSTGLDITSKLDIELVKVTNGTNGANGSNGANGQNAIAAYVWAPNGNIFRNSAGSLIAECDVFNGSTQQTTGVTYQWYKQDASVSTDQGGGVGWLKLTSTATGGGTSGHTTDKLSIPAGAVAGMASFKCIATYSSKTYVDVVTFADQTDPLQVTPIALTGNVFKNGQGMVQAIAKVYQAGAEVDAAGTKYQYKWYLYNAGGTMVPNWGGTTNYKTGKTLTVQASEITGKGTVICEIE</sequence>
<organism evidence="1 2">
    <name type="scientific">Bacillus toyonensis</name>
    <dbReference type="NCBI Taxonomy" id="155322"/>
    <lineage>
        <taxon>Bacteria</taxon>
        <taxon>Bacillati</taxon>
        <taxon>Bacillota</taxon>
        <taxon>Bacilli</taxon>
        <taxon>Bacillales</taxon>
        <taxon>Bacillaceae</taxon>
        <taxon>Bacillus</taxon>
        <taxon>Bacillus cereus group</taxon>
    </lineage>
</organism>
<dbReference type="EMBL" id="NUAJ01000005">
    <property type="protein sequence ID" value="PEN57105.1"/>
    <property type="molecule type" value="Genomic_DNA"/>
</dbReference>
<proteinExistence type="predicted"/>
<evidence type="ECO:0000313" key="2">
    <source>
        <dbReference type="Proteomes" id="UP000220934"/>
    </source>
</evidence>
<gene>
    <name evidence="1" type="ORF">CN596_03940</name>
</gene>
<accession>A0AB36SRI7</accession>
<name>A0AB36SRI7_9BACI</name>